<feature type="transmembrane region" description="Helical" evidence="1">
    <location>
        <begin position="226"/>
        <end position="245"/>
    </location>
</feature>
<keyword evidence="1" id="KW-0812">Transmembrane</keyword>
<sequence length="362" mass="40564">MKKWLRLVVLSFLICGVWLSSGIPVSLAHGNVSVAYSDITLEHNTIKYVLQLDMYDMMAEVNPDDPDLALTTAEVLNKFFSNHQAEVKHLLLTKIQLYADGLPLEGKLTQFRYIEKENEMQPFAEAVIEYPVKRNPQQFTLDYNLVFDRDQWHVNYVNLTLGELKKEAVLIAQITKLQVGELKLPGILQHFPLLGVEQSFRSYESILVLAILILGFQSTKPALRTLAIFAATQSLTLLLSGLHVIALPDRLLNALIPLSVVFLALSIYYNRTMKELPWIAGGLGIIHGFRYASPLVGLREDVGHFALSVTAFYAGLEASVLLITLSLLISINYFRKVKYSTAFILGAAALVGLFSFTIKVFF</sequence>
<dbReference type="AlphaFoldDB" id="A0A850EJ52"/>
<feature type="transmembrane region" description="Helical" evidence="1">
    <location>
        <begin position="251"/>
        <end position="269"/>
    </location>
</feature>
<keyword evidence="1" id="KW-1133">Transmembrane helix</keyword>
<proteinExistence type="predicted"/>
<accession>A0A850EJ52</accession>
<reference evidence="2" key="1">
    <citation type="submission" date="2020-06" db="EMBL/GenBank/DDBJ databases">
        <title>Paenibacillus sp. nov., isolated from soil.</title>
        <authorList>
            <person name="Seo Y.L."/>
        </authorList>
    </citation>
    <scope>NUCLEOTIDE SEQUENCE [LARGE SCALE GENOMIC DNA]</scope>
    <source>
        <strain evidence="2">JW14</strain>
    </source>
</reference>
<dbReference type="RefSeq" id="WP_175370144.1">
    <property type="nucleotide sequence ID" value="NZ_JABWCS010000187.1"/>
</dbReference>
<gene>
    <name evidence="2" type="ORF">HPT30_03690</name>
</gene>
<keyword evidence="1" id="KW-0472">Membrane</keyword>
<dbReference type="Proteomes" id="UP000564806">
    <property type="component" value="Unassembled WGS sequence"/>
</dbReference>
<protein>
    <submittedName>
        <fullName evidence="2">HupE/UreJ family protein</fullName>
    </submittedName>
</protein>
<feature type="transmembrane region" description="Helical" evidence="1">
    <location>
        <begin position="341"/>
        <end position="361"/>
    </location>
</feature>
<evidence type="ECO:0000256" key="1">
    <source>
        <dbReference type="SAM" id="Phobius"/>
    </source>
</evidence>
<name>A0A850EJ52_9BACL</name>
<feature type="transmembrane region" description="Helical" evidence="1">
    <location>
        <begin position="305"/>
        <end position="329"/>
    </location>
</feature>
<evidence type="ECO:0000313" key="2">
    <source>
        <dbReference type="EMBL" id="NUU59457.1"/>
    </source>
</evidence>
<dbReference type="InterPro" id="IPR032809">
    <property type="entry name" value="Put_HupE_UreJ"/>
</dbReference>
<evidence type="ECO:0000313" key="3">
    <source>
        <dbReference type="Proteomes" id="UP000564806"/>
    </source>
</evidence>
<keyword evidence="3" id="KW-1185">Reference proteome</keyword>
<feature type="transmembrane region" description="Helical" evidence="1">
    <location>
        <begin position="276"/>
        <end position="293"/>
    </location>
</feature>
<organism evidence="2 3">
    <name type="scientific">Paenibacillus agri</name>
    <dbReference type="NCBI Taxonomy" id="2744309"/>
    <lineage>
        <taxon>Bacteria</taxon>
        <taxon>Bacillati</taxon>
        <taxon>Bacillota</taxon>
        <taxon>Bacilli</taxon>
        <taxon>Bacillales</taxon>
        <taxon>Paenibacillaceae</taxon>
        <taxon>Paenibacillus</taxon>
    </lineage>
</organism>
<comment type="caution">
    <text evidence="2">The sequence shown here is derived from an EMBL/GenBank/DDBJ whole genome shotgun (WGS) entry which is preliminary data.</text>
</comment>
<dbReference type="EMBL" id="JABWCS010000187">
    <property type="protein sequence ID" value="NUU59457.1"/>
    <property type="molecule type" value="Genomic_DNA"/>
</dbReference>
<feature type="transmembrane region" description="Helical" evidence="1">
    <location>
        <begin position="200"/>
        <end position="219"/>
    </location>
</feature>
<dbReference type="Pfam" id="PF13795">
    <property type="entry name" value="HupE_UreJ_2"/>
    <property type="match status" value="1"/>
</dbReference>